<keyword evidence="1" id="KW-0732">Signal</keyword>
<dbReference type="RefSeq" id="WP_044639053.1">
    <property type="nucleotide sequence ID" value="NZ_CP007202.1"/>
</dbReference>
<feature type="chain" id="PRO_5002191771" evidence="1">
    <location>
        <begin position="22"/>
        <end position="446"/>
    </location>
</feature>
<proteinExistence type="predicted"/>
<name>A0A0C5WGR0_9FLAO</name>
<accession>A0A0C5WGR0</accession>
<dbReference type="EMBL" id="CP007202">
    <property type="protein sequence ID" value="AJR04339.1"/>
    <property type="molecule type" value="Genomic_DNA"/>
</dbReference>
<feature type="signal peptide" evidence="1">
    <location>
        <begin position="1"/>
        <end position="21"/>
    </location>
</feature>
<dbReference type="PANTHER" id="PTHR41339">
    <property type="entry name" value="LIPL48"/>
    <property type="match status" value="1"/>
</dbReference>
<gene>
    <name evidence="2" type="ORF">AW14_12430</name>
</gene>
<sequence length="446" mass="49835">MKKVTLISLIFLFVFSQNGFAQQEKGIVGSNNWLYNWTEFNPNQEDYDEPTQILTGNITEDTKLSKRETYLLVGNVFVTNNATLTIEPGTVIRGDYDTKASLTITRGASIIAKGLETDPIIFTSSKTQKRPGDWGGIIILGNAPTNRFGNGSVASYYSDLKTVSYSHTNFGGDSNDSNSGIMKFVRIEYAGKRLKNNKYVNGLFLAGVGNNTTINNIMISYAAGNSVEVWGGDLKLNKIVSYRASTNDYKFNYGAQCVLQNSLAVRSPFSSNSSGSRCLEVASFEKKEEVDFSKSGTVLTARNLTFYNESDNLKDDIEKGLVKEAVYVSENASLHMDKSVISGFNPAVIFQNTISINQYNLEKIKFSNMYFNNCKGNIFVENNSNNEDLENWYGNSAFFNVYSKSQDSETFIDIKNNKRPDFRLRINKIIATKEQFAAEDLIIEDN</sequence>
<evidence type="ECO:0000313" key="2">
    <source>
        <dbReference type="EMBL" id="AJR04339.1"/>
    </source>
</evidence>
<evidence type="ECO:0000313" key="3">
    <source>
        <dbReference type="Proteomes" id="UP000032229"/>
    </source>
</evidence>
<dbReference type="AlphaFoldDB" id="A0A0C5WGR0"/>
<protein>
    <submittedName>
        <fullName evidence="2">Uncharacterized protein</fullName>
    </submittedName>
</protein>
<dbReference type="PANTHER" id="PTHR41339:SF1">
    <property type="entry name" value="SECRETED PROTEIN"/>
    <property type="match status" value="1"/>
</dbReference>
<reference evidence="2 3" key="1">
    <citation type="submission" date="2014-02" db="EMBL/GenBank/DDBJ databases">
        <authorList>
            <person name="Young C.-C."/>
            <person name="Hameed A."/>
            <person name="Huang H.-C."/>
            <person name="Shahina M."/>
        </authorList>
    </citation>
    <scope>NUCLEOTIDE SEQUENCE [LARGE SCALE GENOMIC DNA]</scope>
    <source>
        <strain evidence="2 3">CC-SAMT-1</strain>
    </source>
</reference>
<dbReference type="OrthoDB" id="1521716at2"/>
<dbReference type="KEGG" id="sze:AW14_12430"/>
<dbReference type="PATRIC" id="fig|1454006.5.peg.2466"/>
<dbReference type="HOGENOM" id="CLU_034925_2_1_10"/>
<dbReference type="Proteomes" id="UP000032229">
    <property type="component" value="Chromosome"/>
</dbReference>
<organism evidence="2 3">
    <name type="scientific">Siansivirga zeaxanthinifaciens CC-SAMT-1</name>
    <dbReference type="NCBI Taxonomy" id="1454006"/>
    <lineage>
        <taxon>Bacteria</taxon>
        <taxon>Pseudomonadati</taxon>
        <taxon>Bacteroidota</taxon>
        <taxon>Flavobacteriia</taxon>
        <taxon>Flavobacteriales</taxon>
        <taxon>Flavobacteriaceae</taxon>
        <taxon>Siansivirga</taxon>
    </lineage>
</organism>
<keyword evidence="3" id="KW-1185">Reference proteome</keyword>
<evidence type="ECO:0000256" key="1">
    <source>
        <dbReference type="SAM" id="SignalP"/>
    </source>
</evidence>
<dbReference type="STRING" id="1454006.AW14_12430"/>